<name>A5D4R1_PELTS</name>
<dbReference type="Proteomes" id="UP000006556">
    <property type="component" value="Chromosome"/>
</dbReference>
<reference evidence="2" key="1">
    <citation type="journal article" date="2008" name="Genome Res.">
        <title>The genome of Pelotomaculum thermopropionicum reveals niche-associated evolution in anaerobic microbiota.</title>
        <authorList>
            <person name="Kosaka T."/>
            <person name="Kato S."/>
            <person name="Shimoyama T."/>
            <person name="Ishii S."/>
            <person name="Abe T."/>
            <person name="Watanabe K."/>
        </authorList>
    </citation>
    <scope>NUCLEOTIDE SEQUENCE [LARGE SCALE GENOMIC DNA]</scope>
    <source>
        <strain evidence="2">DSM 13744 / JCM 10971 / SI</strain>
    </source>
</reference>
<protein>
    <submittedName>
        <fullName evidence="1">Uncharacterized protein</fullName>
    </submittedName>
</protein>
<keyword evidence="2" id="KW-1185">Reference proteome</keyword>
<organism evidence="1 2">
    <name type="scientific">Pelotomaculum thermopropionicum (strain DSM 13744 / JCM 10971 / SI)</name>
    <dbReference type="NCBI Taxonomy" id="370438"/>
    <lineage>
        <taxon>Bacteria</taxon>
        <taxon>Bacillati</taxon>
        <taxon>Bacillota</taxon>
        <taxon>Clostridia</taxon>
        <taxon>Eubacteriales</taxon>
        <taxon>Desulfotomaculaceae</taxon>
        <taxon>Pelotomaculum</taxon>
    </lineage>
</organism>
<gene>
    <name evidence="1" type="ordered locus">PTH_0589</name>
</gene>
<proteinExistence type="predicted"/>
<dbReference type="KEGG" id="pth:PTH_0589"/>
<sequence length="48" mass="5688">MIKSLPQELIRELELELKREAMVEEKLQEAYYLWYAEKEETCPSPSAA</sequence>
<dbReference type="AlphaFoldDB" id="A5D4R1"/>
<dbReference type="STRING" id="370438.PTH_0589"/>
<evidence type="ECO:0000313" key="1">
    <source>
        <dbReference type="EMBL" id="BAF58770.1"/>
    </source>
</evidence>
<evidence type="ECO:0000313" key="2">
    <source>
        <dbReference type="Proteomes" id="UP000006556"/>
    </source>
</evidence>
<dbReference type="HOGENOM" id="CLU_3156006_0_0_9"/>
<accession>A5D4R1</accession>
<dbReference type="EMBL" id="AP009389">
    <property type="protein sequence ID" value="BAF58770.1"/>
    <property type="molecule type" value="Genomic_DNA"/>
</dbReference>